<dbReference type="Gene3D" id="1.10.189.10">
    <property type="entry name" value="Pyruvate Phosphate Dikinase, domain 2"/>
    <property type="match status" value="1"/>
</dbReference>
<evidence type="ECO:0000256" key="1">
    <source>
        <dbReference type="ARBA" id="ARBA00001946"/>
    </source>
</evidence>
<dbReference type="InterPro" id="IPR015813">
    <property type="entry name" value="Pyrv/PenolPyrv_kinase-like_dom"/>
</dbReference>
<keyword evidence="8" id="KW-0418">Kinase</keyword>
<dbReference type="Proteomes" id="UP000187001">
    <property type="component" value="Unassembled WGS sequence"/>
</dbReference>
<comment type="caution">
    <text evidence="14">The sequence shown here is derived from an EMBL/GenBank/DDBJ whole genome shotgun (WGS) entry which is preliminary data.</text>
</comment>
<dbReference type="EMBL" id="MBER01000116">
    <property type="protein sequence ID" value="OMC39554.1"/>
    <property type="molecule type" value="Genomic_DNA"/>
</dbReference>
<proteinExistence type="inferred from homology"/>
<dbReference type="GO" id="GO:0050242">
    <property type="term" value="F:pyruvate, phosphate dikinase activity"/>
    <property type="evidence" value="ECO:0007669"/>
    <property type="project" value="UniProtKB-EC"/>
</dbReference>
<dbReference type="AlphaFoldDB" id="A0ABD6QI22"/>
<evidence type="ECO:0000256" key="3">
    <source>
        <dbReference type="ARBA" id="ARBA00011994"/>
    </source>
</evidence>
<keyword evidence="9" id="KW-0067">ATP-binding</keyword>
<dbReference type="PANTHER" id="PTHR22931">
    <property type="entry name" value="PHOSPHOENOLPYRUVATE DIKINASE-RELATED"/>
    <property type="match status" value="1"/>
</dbReference>
<evidence type="ECO:0000256" key="9">
    <source>
        <dbReference type="ARBA" id="ARBA00022840"/>
    </source>
</evidence>
<evidence type="ECO:0000256" key="11">
    <source>
        <dbReference type="ARBA" id="ARBA00032883"/>
    </source>
</evidence>
<reference evidence="14 15" key="1">
    <citation type="submission" date="2016-07" db="EMBL/GenBank/DDBJ databases">
        <authorList>
            <person name="Sutton G."/>
            <person name="Brinkac L."/>
            <person name="Sanka R."/>
            <person name="Adams M."/>
            <person name="Lau E."/>
            <person name="Kumar A."/>
            <person name="Macaden R."/>
        </authorList>
    </citation>
    <scope>NUCLEOTIDE SEQUENCE [LARGE SCALE GENOMIC DNA]</scope>
    <source>
        <strain evidence="14 15">GA-0871</strain>
    </source>
</reference>
<dbReference type="InterPro" id="IPR023151">
    <property type="entry name" value="PEP_util_CS"/>
</dbReference>
<keyword evidence="10" id="KW-0460">Magnesium</keyword>
<dbReference type="GO" id="GO:0046872">
    <property type="term" value="F:metal ion binding"/>
    <property type="evidence" value="ECO:0007669"/>
    <property type="project" value="UniProtKB-KW"/>
</dbReference>
<dbReference type="GO" id="GO:0005524">
    <property type="term" value="F:ATP binding"/>
    <property type="evidence" value="ECO:0007669"/>
    <property type="project" value="UniProtKB-KW"/>
</dbReference>
<dbReference type="GO" id="GO:0016301">
    <property type="term" value="F:kinase activity"/>
    <property type="evidence" value="ECO:0007669"/>
    <property type="project" value="UniProtKB-KW"/>
</dbReference>
<gene>
    <name evidence="14" type="ORF">A5742_04875</name>
</gene>
<sequence length="727" mass="77136">MRGSIADVVTRAVRDACDPETETTPADAVLAVSADRLWALFHDQASGGTDTTLLTRATAASPGAATGRLVLRSADLIEAGPDAGDMILVKDITTADDVLAMRSAAAVVTAHGGVSSHAAVVARGWGIPAVVGAASLTCLRDGVVCDGRFVAAGTQISVDGATGEIFLGALAIEPASPPAELDQLLSWADELRGGITVRANADSVSDAAEARRLGAQGIGLCRTEHMFFADDRLPVMQRFILSSDPTEQSELLARLEAAQEADFAAILDEMAGDPVTIRLLDPPLHEFLPTAELRESNPMMGMRGVRLGLLWPDIYPAQVRALGRAVVSGHRGTSVEIMIPFTAGTRELTMARRCVEDALASVGLGESEQIRIGAMIETPRMALVASQATTAADFFSFGTNDLTQLTFGFSRDDVESVLLPAYLDAGLLTANPFEVIDRPGVGRLIQTACAEIRSVEPDFVLGMCGEQAGDPASAAFIVETGLNYVSCSPRRVPIARLAIAQAVLNSKDIGPAAAEAAVSGILAGPSLISAETAELEVLHALIVKGFADADALAPLVSPSVTGIHDVLVALARRGFARHFERRGLWQGTEKGRAFHRANVAHIPHLNLQNLGAHYEDFLPVNIEFKNLCTWWQSAPELGSTGSHFDAAVRQLTSIDNRLRAILASFTADLARFKAYQSRLSDAAAAFADGDTRRLTGVACESYHDIWMELHEDLVQILGIDRHAEGSY</sequence>
<feature type="domain" description="PEP-utilising enzyme C-terminal" evidence="13">
    <location>
        <begin position="195"/>
        <end position="502"/>
    </location>
</feature>
<accession>A0ABD6QI22</accession>
<dbReference type="Pfam" id="PF00391">
    <property type="entry name" value="PEP-utilizers"/>
    <property type="match status" value="1"/>
</dbReference>
<dbReference type="Gene3D" id="3.20.20.60">
    <property type="entry name" value="Phosphoenolpyruvate-binding domains"/>
    <property type="match status" value="1"/>
</dbReference>
<dbReference type="PROSITE" id="PS00742">
    <property type="entry name" value="PEP_ENZYMES_2"/>
    <property type="match status" value="1"/>
</dbReference>
<evidence type="ECO:0000256" key="7">
    <source>
        <dbReference type="ARBA" id="ARBA00022741"/>
    </source>
</evidence>
<evidence type="ECO:0000313" key="15">
    <source>
        <dbReference type="Proteomes" id="UP000187001"/>
    </source>
</evidence>
<dbReference type="SUPFAM" id="SSF52009">
    <property type="entry name" value="Phosphohistidine domain"/>
    <property type="match status" value="1"/>
</dbReference>
<dbReference type="InterPro" id="IPR000121">
    <property type="entry name" value="PEP_util_C"/>
</dbReference>
<evidence type="ECO:0000256" key="4">
    <source>
        <dbReference type="ARBA" id="ARBA00020138"/>
    </source>
</evidence>
<dbReference type="SUPFAM" id="SSF51621">
    <property type="entry name" value="Phosphoenolpyruvate/pyruvate domain"/>
    <property type="match status" value="1"/>
</dbReference>
<dbReference type="PANTHER" id="PTHR22931:SF9">
    <property type="entry name" value="PYRUVATE, PHOSPHATE DIKINASE 1, CHLOROPLASTIC"/>
    <property type="match status" value="1"/>
</dbReference>
<dbReference type="InterPro" id="IPR008279">
    <property type="entry name" value="PEP-util_enz_mobile_dom"/>
</dbReference>
<evidence type="ECO:0000259" key="12">
    <source>
        <dbReference type="Pfam" id="PF00391"/>
    </source>
</evidence>
<name>A0ABD6QI22_MYCFO</name>
<dbReference type="PROSITE" id="PS00370">
    <property type="entry name" value="PEP_ENZYMES_PHOS_SITE"/>
    <property type="match status" value="1"/>
</dbReference>
<evidence type="ECO:0000256" key="10">
    <source>
        <dbReference type="ARBA" id="ARBA00022842"/>
    </source>
</evidence>
<comment type="cofactor">
    <cofactor evidence="1">
        <name>Mg(2+)</name>
        <dbReference type="ChEBI" id="CHEBI:18420"/>
    </cofactor>
</comment>
<feature type="domain" description="PEP-utilising enzyme mobile" evidence="12">
    <location>
        <begin position="85"/>
        <end position="163"/>
    </location>
</feature>
<keyword evidence="6" id="KW-0479">Metal-binding</keyword>
<evidence type="ECO:0000256" key="8">
    <source>
        <dbReference type="ARBA" id="ARBA00022777"/>
    </source>
</evidence>
<dbReference type="InterPro" id="IPR036637">
    <property type="entry name" value="Phosphohistidine_dom_sf"/>
</dbReference>
<keyword evidence="5" id="KW-0808">Transferase</keyword>
<evidence type="ECO:0000256" key="2">
    <source>
        <dbReference type="ARBA" id="ARBA00007837"/>
    </source>
</evidence>
<dbReference type="InterPro" id="IPR018274">
    <property type="entry name" value="PEP_util_AS"/>
</dbReference>
<evidence type="ECO:0000256" key="6">
    <source>
        <dbReference type="ARBA" id="ARBA00022723"/>
    </source>
</evidence>
<evidence type="ECO:0000256" key="5">
    <source>
        <dbReference type="ARBA" id="ARBA00022679"/>
    </source>
</evidence>
<evidence type="ECO:0000313" key="14">
    <source>
        <dbReference type="EMBL" id="OMC39554.1"/>
    </source>
</evidence>
<dbReference type="EC" id="2.7.9.1" evidence="3"/>
<keyword evidence="7" id="KW-0547">Nucleotide-binding</keyword>
<dbReference type="Pfam" id="PF02896">
    <property type="entry name" value="PEP-utilizers_C"/>
    <property type="match status" value="1"/>
</dbReference>
<protein>
    <recommendedName>
        <fullName evidence="4">Pyruvate, phosphate dikinase</fullName>
        <ecNumber evidence="3">2.7.9.1</ecNumber>
    </recommendedName>
    <alternativeName>
        <fullName evidence="11">Pyruvate, orthophosphate dikinase</fullName>
    </alternativeName>
</protein>
<dbReference type="InterPro" id="IPR040442">
    <property type="entry name" value="Pyrv_kinase-like_dom_sf"/>
</dbReference>
<dbReference type="InterPro" id="IPR010121">
    <property type="entry name" value="Pyruvate_phosphate_dikinase"/>
</dbReference>
<evidence type="ECO:0000259" key="13">
    <source>
        <dbReference type="Pfam" id="PF02896"/>
    </source>
</evidence>
<dbReference type="Gene3D" id="3.50.30.10">
    <property type="entry name" value="Phosphohistidine domain"/>
    <property type="match status" value="1"/>
</dbReference>
<organism evidence="14 15">
    <name type="scientific">Mycolicibacterium fortuitum</name>
    <name type="common">Mycobacterium fortuitum</name>
    <dbReference type="NCBI Taxonomy" id="1766"/>
    <lineage>
        <taxon>Bacteria</taxon>
        <taxon>Bacillati</taxon>
        <taxon>Actinomycetota</taxon>
        <taxon>Actinomycetes</taxon>
        <taxon>Mycobacteriales</taxon>
        <taxon>Mycobacteriaceae</taxon>
        <taxon>Mycolicibacterium</taxon>
    </lineage>
</organism>
<comment type="similarity">
    <text evidence="2">Belongs to the PEP-utilizing enzyme family.</text>
</comment>